<protein>
    <submittedName>
        <fullName evidence="2">Uncharacterized protein</fullName>
    </submittedName>
</protein>
<dbReference type="RefSeq" id="WP_310063686.1">
    <property type="nucleotide sequence ID" value="NZ_JAVDVY010000003.1"/>
</dbReference>
<accession>A0ABU1WDN5</accession>
<evidence type="ECO:0000313" key="3">
    <source>
        <dbReference type="Proteomes" id="UP001251524"/>
    </source>
</evidence>
<feature type="signal peptide" evidence="1">
    <location>
        <begin position="1"/>
        <end position="24"/>
    </location>
</feature>
<evidence type="ECO:0000256" key="1">
    <source>
        <dbReference type="SAM" id="SignalP"/>
    </source>
</evidence>
<organism evidence="2 3">
    <name type="scientific">Lysobacter niastensis</name>
    <dbReference type="NCBI Taxonomy" id="380629"/>
    <lineage>
        <taxon>Bacteria</taxon>
        <taxon>Pseudomonadati</taxon>
        <taxon>Pseudomonadota</taxon>
        <taxon>Gammaproteobacteria</taxon>
        <taxon>Lysobacterales</taxon>
        <taxon>Lysobacteraceae</taxon>
        <taxon>Lysobacter</taxon>
    </lineage>
</organism>
<reference evidence="2 3" key="1">
    <citation type="submission" date="2023-07" db="EMBL/GenBank/DDBJ databases">
        <title>Sorghum-associated microbial communities from plants grown in Nebraska, USA.</title>
        <authorList>
            <person name="Schachtman D."/>
        </authorList>
    </citation>
    <scope>NUCLEOTIDE SEQUENCE [LARGE SCALE GENOMIC DNA]</scope>
    <source>
        <strain evidence="2 3">BE198</strain>
    </source>
</reference>
<dbReference type="PROSITE" id="PS51257">
    <property type="entry name" value="PROKAR_LIPOPROTEIN"/>
    <property type="match status" value="1"/>
</dbReference>
<keyword evidence="1" id="KW-0732">Signal</keyword>
<sequence>MTKFLAICVFVVSLAVCACSSAPAQSIAPVIPVELIPLEQAKTLITSGQVKEIFQPHYGCVVLTLRNGEYLSFEQPHLDWVLTFVEEAGLEKQIPISVE</sequence>
<dbReference type="EMBL" id="JAVDVY010000003">
    <property type="protein sequence ID" value="MDR7135731.1"/>
    <property type="molecule type" value="Genomic_DNA"/>
</dbReference>
<gene>
    <name evidence="2" type="ORF">J2X06_002949</name>
</gene>
<dbReference type="Proteomes" id="UP001251524">
    <property type="component" value="Unassembled WGS sequence"/>
</dbReference>
<proteinExistence type="predicted"/>
<keyword evidence="3" id="KW-1185">Reference proteome</keyword>
<feature type="chain" id="PRO_5046510634" evidence="1">
    <location>
        <begin position="25"/>
        <end position="99"/>
    </location>
</feature>
<comment type="caution">
    <text evidence="2">The sequence shown here is derived from an EMBL/GenBank/DDBJ whole genome shotgun (WGS) entry which is preliminary data.</text>
</comment>
<name>A0ABU1WDN5_9GAMM</name>
<evidence type="ECO:0000313" key="2">
    <source>
        <dbReference type="EMBL" id="MDR7135731.1"/>
    </source>
</evidence>